<organism evidence="5 6">
    <name type="scientific">Blastomyces parvus</name>
    <dbReference type="NCBI Taxonomy" id="2060905"/>
    <lineage>
        <taxon>Eukaryota</taxon>
        <taxon>Fungi</taxon>
        <taxon>Dikarya</taxon>
        <taxon>Ascomycota</taxon>
        <taxon>Pezizomycotina</taxon>
        <taxon>Eurotiomycetes</taxon>
        <taxon>Eurotiomycetidae</taxon>
        <taxon>Onygenales</taxon>
        <taxon>Ajellomycetaceae</taxon>
        <taxon>Blastomyces</taxon>
    </lineage>
</organism>
<feature type="domain" description="Protein kinase" evidence="3">
    <location>
        <begin position="272"/>
        <end position="614"/>
    </location>
</feature>
<evidence type="ECO:0000313" key="5">
    <source>
        <dbReference type="EMBL" id="PGH00623.1"/>
    </source>
</evidence>
<dbReference type="PROSITE" id="PS51186">
    <property type="entry name" value="GNAT"/>
    <property type="match status" value="2"/>
</dbReference>
<name>A0A2B7WVK6_9EURO</name>
<dbReference type="GO" id="GO:0005524">
    <property type="term" value="F:ATP binding"/>
    <property type="evidence" value="ECO:0007669"/>
    <property type="project" value="InterPro"/>
</dbReference>
<dbReference type="SMART" id="SM00220">
    <property type="entry name" value="S_TKc"/>
    <property type="match status" value="1"/>
</dbReference>
<dbReference type="InterPro" id="IPR011009">
    <property type="entry name" value="Kinase-like_dom_sf"/>
</dbReference>
<comment type="caution">
    <text evidence="5">The sequence shown here is derived from an EMBL/GenBank/DDBJ whole genome shotgun (WGS) entry which is preliminary data.</text>
</comment>
<dbReference type="PROSITE" id="PS50011">
    <property type="entry name" value="PROTEIN_KINASE_DOM"/>
    <property type="match status" value="1"/>
</dbReference>
<dbReference type="EMBL" id="PDNC01000083">
    <property type="protein sequence ID" value="PGH00623.1"/>
    <property type="molecule type" value="Genomic_DNA"/>
</dbReference>
<evidence type="ECO:0000256" key="2">
    <source>
        <dbReference type="ARBA" id="ARBA00023315"/>
    </source>
</evidence>
<dbReference type="Gene3D" id="3.40.630.30">
    <property type="match status" value="2"/>
</dbReference>
<dbReference type="InterPro" id="IPR000182">
    <property type="entry name" value="GNAT_dom"/>
</dbReference>
<keyword evidence="6" id="KW-1185">Reference proteome</keyword>
<feature type="domain" description="N-acetyltransferase" evidence="4">
    <location>
        <begin position="16"/>
        <end position="182"/>
    </location>
</feature>
<dbReference type="SUPFAM" id="SSF55729">
    <property type="entry name" value="Acyl-CoA N-acyltransferases (Nat)"/>
    <property type="match status" value="2"/>
</dbReference>
<dbReference type="CDD" id="cd04301">
    <property type="entry name" value="NAT_SF"/>
    <property type="match status" value="2"/>
</dbReference>
<dbReference type="InterPro" id="IPR016181">
    <property type="entry name" value="Acyl_CoA_acyltransferase"/>
</dbReference>
<feature type="domain" description="N-acetyltransferase" evidence="4">
    <location>
        <begin position="184"/>
        <end position="337"/>
    </location>
</feature>
<evidence type="ECO:0000256" key="1">
    <source>
        <dbReference type="ARBA" id="ARBA00022679"/>
    </source>
</evidence>
<sequence length="614" mass="69686">MTEQTENKADPALVKHDIRNLTSSDEDHEKLWQMWQTIFPKWPIEGPRMKKILRLLPGQHYLHEKGFCLSYLTKESQGKISAIGVLPEYRGNGLGTALLQKAKDGLRDLAGATGQGELKSLEIGSLTPRFWPQLPMNLSQEVKDFFLHRGFRKSEGPAIRDLYKDISSSIAPPEILERVSKTNLKFSPWSPELYEECMAKQRANFSWFQAYEILAAYNQHHEVMVAFDPDTNAQIGWTLMCSHSAVFSDIFSFMPLMPSKEKTGIIAAVGVDESARGKGVGLALMVKAMENMRERGIEGVFIDSVPIQGFYEQLGFKTFWETCFNFPSPSSLQLLLCLFSVAFWDTSESPCTEARYLSDHVTFASSAWPNSSRKAGKLCHHKTDSGDSVACKNRTPFLRHLTDEIEDPSEPTIIVLKHLDDHLLNGSIEKTLNRKELKYVSRRLLEALKVLHEDEYVHTDMTPMAYDFQMFSSVISVAPPANSDWARKGTPVGAPMWSSPEVIMETPWNTATDIWSFGAVLISLIYGGNFNLFRPKTVPYGHEEYGLEVLKQQFRYFGPFPGKYEEIAGPMTVRAILYLMQEIPQSKTTPFYRTTEKEVCTKDKEFIGKIMMMD</sequence>
<reference evidence="5 6" key="1">
    <citation type="submission" date="2017-10" db="EMBL/GenBank/DDBJ databases">
        <title>Comparative genomics in systemic dimorphic fungi from Ajellomycetaceae.</title>
        <authorList>
            <person name="Munoz J.F."/>
            <person name="Mcewen J.G."/>
            <person name="Clay O.K."/>
            <person name="Cuomo C.A."/>
        </authorList>
    </citation>
    <scope>NUCLEOTIDE SEQUENCE [LARGE SCALE GENOMIC DNA]</scope>
    <source>
        <strain evidence="5 6">UAMH130</strain>
    </source>
</reference>
<dbReference type="Proteomes" id="UP000224080">
    <property type="component" value="Unassembled WGS sequence"/>
</dbReference>
<dbReference type="InterPro" id="IPR050680">
    <property type="entry name" value="YpeA/RimI_acetyltransf"/>
</dbReference>
<dbReference type="OrthoDB" id="5979581at2759"/>
<dbReference type="STRING" id="2060905.A0A2B7WVK6"/>
<dbReference type="Pfam" id="PF00069">
    <property type="entry name" value="Pkinase"/>
    <property type="match status" value="1"/>
</dbReference>
<gene>
    <name evidence="5" type="ORF">GX51_05722</name>
</gene>
<dbReference type="PANTHER" id="PTHR43420">
    <property type="entry name" value="ACETYLTRANSFERASE"/>
    <property type="match status" value="1"/>
</dbReference>
<keyword evidence="1" id="KW-0808">Transferase</keyword>
<evidence type="ECO:0000259" key="4">
    <source>
        <dbReference type="PROSITE" id="PS51186"/>
    </source>
</evidence>
<dbReference type="Gene3D" id="1.10.510.10">
    <property type="entry name" value="Transferase(Phosphotransferase) domain 1"/>
    <property type="match status" value="1"/>
</dbReference>
<dbReference type="GO" id="GO:0004672">
    <property type="term" value="F:protein kinase activity"/>
    <property type="evidence" value="ECO:0007669"/>
    <property type="project" value="InterPro"/>
</dbReference>
<dbReference type="SUPFAM" id="SSF56112">
    <property type="entry name" value="Protein kinase-like (PK-like)"/>
    <property type="match status" value="1"/>
</dbReference>
<dbReference type="Pfam" id="PF00583">
    <property type="entry name" value="Acetyltransf_1"/>
    <property type="match status" value="2"/>
</dbReference>
<proteinExistence type="predicted"/>
<evidence type="ECO:0000313" key="6">
    <source>
        <dbReference type="Proteomes" id="UP000224080"/>
    </source>
</evidence>
<keyword evidence="2" id="KW-0012">Acyltransferase</keyword>
<evidence type="ECO:0000259" key="3">
    <source>
        <dbReference type="PROSITE" id="PS50011"/>
    </source>
</evidence>
<dbReference type="GO" id="GO:0016747">
    <property type="term" value="F:acyltransferase activity, transferring groups other than amino-acyl groups"/>
    <property type="evidence" value="ECO:0007669"/>
    <property type="project" value="InterPro"/>
</dbReference>
<dbReference type="AlphaFoldDB" id="A0A2B7WVK6"/>
<dbReference type="InterPro" id="IPR000719">
    <property type="entry name" value="Prot_kinase_dom"/>
</dbReference>
<accession>A0A2B7WVK6</accession>
<protein>
    <recommendedName>
        <fullName evidence="7">Serine/threonine protein kinase</fullName>
    </recommendedName>
</protein>
<evidence type="ECO:0008006" key="7">
    <source>
        <dbReference type="Google" id="ProtNLM"/>
    </source>
</evidence>